<sequence>MMYKNTLDCLAKIAKSEVSVAFFMGALSYVIRVTGCAFVLVLFYVGKLVGSYSTGHY</sequence>
<evidence type="ECO:0000256" key="1">
    <source>
        <dbReference type="SAM" id="Phobius"/>
    </source>
</evidence>
<dbReference type="AlphaFoldDB" id="A0A2L2Z7F0"/>
<feature type="transmembrane region" description="Helical" evidence="1">
    <location>
        <begin position="20"/>
        <end position="45"/>
    </location>
</feature>
<keyword evidence="1" id="KW-0472">Membrane</keyword>
<dbReference type="EMBL" id="IAAA01123525">
    <property type="protein sequence ID" value="LAA16303.1"/>
    <property type="molecule type" value="mRNA"/>
</dbReference>
<organism evidence="2">
    <name type="scientific">Parasteatoda tepidariorum</name>
    <name type="common">Common house spider</name>
    <name type="synonym">Achaearanea tepidariorum</name>
    <dbReference type="NCBI Taxonomy" id="114398"/>
    <lineage>
        <taxon>Eukaryota</taxon>
        <taxon>Metazoa</taxon>
        <taxon>Ecdysozoa</taxon>
        <taxon>Arthropoda</taxon>
        <taxon>Chelicerata</taxon>
        <taxon>Arachnida</taxon>
        <taxon>Araneae</taxon>
        <taxon>Araneomorphae</taxon>
        <taxon>Entelegynae</taxon>
        <taxon>Araneoidea</taxon>
        <taxon>Theridiidae</taxon>
        <taxon>Parasteatoda</taxon>
    </lineage>
</organism>
<keyword evidence="1" id="KW-1133">Transmembrane helix</keyword>
<accession>A0A2L2Z7F0</accession>
<keyword evidence="1" id="KW-0812">Transmembrane</keyword>
<name>A0A2L2Z7F0_PARTP</name>
<protein>
    <submittedName>
        <fullName evidence="2">Putative ADP-ATP translocator</fullName>
    </submittedName>
</protein>
<evidence type="ECO:0000313" key="2">
    <source>
        <dbReference type="EMBL" id="LAA16303.1"/>
    </source>
</evidence>
<proteinExistence type="evidence at transcript level"/>
<reference evidence="2" key="1">
    <citation type="journal article" date="2016" name="Mol. Ecol. Resour.">
        <title>Evaluation of the impact of RNA preservation methods of spiders for de novo transcriptome assembly.</title>
        <authorList>
            <person name="Kono N."/>
            <person name="Nakamura H."/>
            <person name="Ito Y."/>
            <person name="Tomita M."/>
            <person name="Arakawa K."/>
        </authorList>
    </citation>
    <scope>NUCLEOTIDE SEQUENCE</scope>
    <source>
        <tissue evidence="2">Whole body</tissue>
    </source>
</reference>